<dbReference type="InterPro" id="IPR015350">
    <property type="entry name" value="Beta-trefoil_DNA-bd_dom"/>
</dbReference>
<sequence>MAKTQPSSESLNLHVTAPNNFRKESLKLENYGRGLFFYRPYTDQHQDDPCLSFQLMDSNAYGSESQKHFQFAANVTDPPIPSKPLASNIYGSQHNEPLSLKKRKSMTDNSLPQNTTDRVISSSIPPRIYSYYTFIEQRLRKKKQLGINKVRLGVISKPCQKRALAKVSDVSICHGDCVSLFNHYRAQHNNALLLSTNRMRQALSEKISQITGVQLPPLVLKKRENWKVSISCTKSHESFNCLSKLAFQCPRTQKFSFIDEFNAGEVGYTESKFECNDILDPSEATHSVLPWSAMWSIISTQSYSTNFYDEPLLKNRIHSVPSMPSVKYMYADERSLLYVYGTGLLDNVQLWIGYRKCEVLRE</sequence>
<feature type="domain" description="Beta-trefoil DNA-binding" evidence="1">
    <location>
        <begin position="170"/>
        <end position="295"/>
    </location>
</feature>
<keyword evidence="3" id="KW-1185">Reference proteome</keyword>
<dbReference type="eggNOG" id="KOG3743">
    <property type="taxonomic scope" value="Eukaryota"/>
</dbReference>
<dbReference type="GO" id="GO:0001228">
    <property type="term" value="F:DNA-binding transcription activator activity, RNA polymerase II-specific"/>
    <property type="evidence" value="ECO:0007669"/>
    <property type="project" value="InterPro"/>
</dbReference>
<evidence type="ECO:0000313" key="3">
    <source>
        <dbReference type="Proteomes" id="UP000015464"/>
    </source>
</evidence>
<dbReference type="STRING" id="653667.S9X4X2"/>
<dbReference type="EMBL" id="KE546990">
    <property type="protein sequence ID" value="EPY52132.1"/>
    <property type="molecule type" value="Genomic_DNA"/>
</dbReference>
<evidence type="ECO:0000313" key="2">
    <source>
        <dbReference type="EMBL" id="EPY52132.1"/>
    </source>
</evidence>
<accession>S9X4X2</accession>
<reference evidence="2 3" key="1">
    <citation type="journal article" date="2011" name="Science">
        <title>Comparative functional genomics of the fission yeasts.</title>
        <authorList>
            <person name="Rhind N."/>
            <person name="Chen Z."/>
            <person name="Yassour M."/>
            <person name="Thompson D.A."/>
            <person name="Haas B.J."/>
            <person name="Habib N."/>
            <person name="Wapinski I."/>
            <person name="Roy S."/>
            <person name="Lin M.F."/>
            <person name="Heiman D.I."/>
            <person name="Young S.K."/>
            <person name="Furuya K."/>
            <person name="Guo Y."/>
            <person name="Pidoux A."/>
            <person name="Chen H.M."/>
            <person name="Robbertse B."/>
            <person name="Goldberg J.M."/>
            <person name="Aoki K."/>
            <person name="Bayne E.H."/>
            <person name="Berlin A.M."/>
            <person name="Desjardins C.A."/>
            <person name="Dobbs E."/>
            <person name="Dukaj L."/>
            <person name="Fan L."/>
            <person name="FitzGerald M.G."/>
            <person name="French C."/>
            <person name="Gujja S."/>
            <person name="Hansen K."/>
            <person name="Keifenheim D."/>
            <person name="Levin J.Z."/>
            <person name="Mosher R.A."/>
            <person name="Mueller C.A."/>
            <person name="Pfiffner J."/>
            <person name="Priest M."/>
            <person name="Russ C."/>
            <person name="Smialowska A."/>
            <person name="Swoboda P."/>
            <person name="Sykes S.M."/>
            <person name="Vaughn M."/>
            <person name="Vengrova S."/>
            <person name="Yoder R."/>
            <person name="Zeng Q."/>
            <person name="Allshire R."/>
            <person name="Baulcombe D."/>
            <person name="Birren B.W."/>
            <person name="Brown W."/>
            <person name="Ekwall K."/>
            <person name="Kellis M."/>
            <person name="Leatherwood J."/>
            <person name="Levin H."/>
            <person name="Margalit H."/>
            <person name="Martienssen R."/>
            <person name="Nieduszynski C.A."/>
            <person name="Spatafora J.W."/>
            <person name="Friedman N."/>
            <person name="Dalgaard J.Z."/>
            <person name="Baumann P."/>
            <person name="Niki H."/>
            <person name="Regev A."/>
            <person name="Nusbaum C."/>
        </authorList>
    </citation>
    <scope>NUCLEOTIDE SEQUENCE [LARGE SCALE GENOMIC DNA]</scope>
    <source>
        <strain evidence="3">OY26 / ATCC MYA-4695 / CBS 11777 / NBRC 106824 / NRRL Y48691</strain>
    </source>
</reference>
<dbReference type="GO" id="GO:0000978">
    <property type="term" value="F:RNA polymerase II cis-regulatory region sequence-specific DNA binding"/>
    <property type="evidence" value="ECO:0007669"/>
    <property type="project" value="InterPro"/>
</dbReference>
<dbReference type="PANTHER" id="PTHR10665">
    <property type="entry name" value="RECOMBINING BINDING PROTEIN SUPPRESSOR OF HAIRLESS"/>
    <property type="match status" value="1"/>
</dbReference>
<dbReference type="RefSeq" id="XP_013023515.1">
    <property type="nucleotide sequence ID" value="XM_013168061.1"/>
</dbReference>
<proteinExistence type="predicted"/>
<name>S9X4X2_SCHCR</name>
<organism evidence="2 3">
    <name type="scientific">Schizosaccharomyces cryophilus (strain OY26 / ATCC MYA-4695 / CBS 11777 / NBRC 106824 / NRRL Y48691)</name>
    <name type="common">Fission yeast</name>
    <dbReference type="NCBI Taxonomy" id="653667"/>
    <lineage>
        <taxon>Eukaryota</taxon>
        <taxon>Fungi</taxon>
        <taxon>Dikarya</taxon>
        <taxon>Ascomycota</taxon>
        <taxon>Taphrinomycotina</taxon>
        <taxon>Schizosaccharomycetes</taxon>
        <taxon>Schizosaccharomycetales</taxon>
        <taxon>Schizosaccharomycetaceae</taxon>
        <taxon>Schizosaccharomyces</taxon>
    </lineage>
</organism>
<dbReference type="InterPro" id="IPR036358">
    <property type="entry name" value="BTD_sf"/>
</dbReference>
<dbReference type="SUPFAM" id="SSF110217">
    <property type="entry name" value="DNA-binding protein LAG-1 (CSL)"/>
    <property type="match status" value="1"/>
</dbReference>
<gene>
    <name evidence="2" type="ORF">SPOG_04789</name>
</gene>
<dbReference type="InterPro" id="IPR040159">
    <property type="entry name" value="CLS_fam"/>
</dbReference>
<dbReference type="Proteomes" id="UP000015464">
    <property type="component" value="Unassembled WGS sequence"/>
</dbReference>
<evidence type="ECO:0000259" key="1">
    <source>
        <dbReference type="SMART" id="SM01268"/>
    </source>
</evidence>
<dbReference type="AlphaFoldDB" id="S9X4X2"/>
<dbReference type="Pfam" id="PF09270">
    <property type="entry name" value="BTD"/>
    <property type="match status" value="1"/>
</dbReference>
<dbReference type="HOGENOM" id="CLU_765382_0_0_1"/>
<dbReference type="GeneID" id="25039102"/>
<dbReference type="OrthoDB" id="5600360at2759"/>
<dbReference type="SMART" id="SM01268">
    <property type="entry name" value="BTD"/>
    <property type="match status" value="1"/>
</dbReference>
<protein>
    <submittedName>
        <fullName evidence="2">CBF1/Su(H)/LAG-1 family transcription factor Cbf12</fullName>
    </submittedName>
</protein>